<dbReference type="GO" id="GO:0046872">
    <property type="term" value="F:metal ion binding"/>
    <property type="evidence" value="ECO:0007669"/>
    <property type="project" value="UniProtKB-KW"/>
</dbReference>
<feature type="chain" id="PRO_5036930230" description="protein-serine/threonine phosphatase" evidence="9">
    <location>
        <begin position="17"/>
        <end position="115"/>
    </location>
</feature>
<dbReference type="Pfam" id="PF00149">
    <property type="entry name" value="Metallophos"/>
    <property type="match status" value="1"/>
</dbReference>
<evidence type="ECO:0000313" key="12">
    <source>
        <dbReference type="WBParaSite" id="Gr19_v10_g8536.t1"/>
    </source>
</evidence>
<comment type="catalytic activity">
    <reaction evidence="8">
        <text>O-phospho-L-threonyl-[protein] + H2O = L-threonyl-[protein] + phosphate</text>
        <dbReference type="Rhea" id="RHEA:47004"/>
        <dbReference type="Rhea" id="RHEA-COMP:11060"/>
        <dbReference type="Rhea" id="RHEA-COMP:11605"/>
        <dbReference type="ChEBI" id="CHEBI:15377"/>
        <dbReference type="ChEBI" id="CHEBI:30013"/>
        <dbReference type="ChEBI" id="CHEBI:43474"/>
        <dbReference type="ChEBI" id="CHEBI:61977"/>
        <dbReference type="EC" id="3.1.3.16"/>
    </reaction>
</comment>
<dbReference type="GO" id="GO:0004722">
    <property type="term" value="F:protein serine/threonine phosphatase activity"/>
    <property type="evidence" value="ECO:0007669"/>
    <property type="project" value="UniProtKB-EC"/>
</dbReference>
<comment type="catalytic activity">
    <reaction evidence="7">
        <text>O-phospho-L-seryl-[protein] + H2O = L-seryl-[protein] + phosphate</text>
        <dbReference type="Rhea" id="RHEA:20629"/>
        <dbReference type="Rhea" id="RHEA-COMP:9863"/>
        <dbReference type="Rhea" id="RHEA-COMP:11604"/>
        <dbReference type="ChEBI" id="CHEBI:15377"/>
        <dbReference type="ChEBI" id="CHEBI:29999"/>
        <dbReference type="ChEBI" id="CHEBI:43474"/>
        <dbReference type="ChEBI" id="CHEBI:83421"/>
        <dbReference type="EC" id="3.1.3.16"/>
    </reaction>
</comment>
<organism evidence="11 12">
    <name type="scientific">Globodera rostochiensis</name>
    <name type="common">Golden nematode worm</name>
    <name type="synonym">Heterodera rostochiensis</name>
    <dbReference type="NCBI Taxonomy" id="31243"/>
    <lineage>
        <taxon>Eukaryota</taxon>
        <taxon>Metazoa</taxon>
        <taxon>Ecdysozoa</taxon>
        <taxon>Nematoda</taxon>
        <taxon>Chromadorea</taxon>
        <taxon>Rhabditida</taxon>
        <taxon>Tylenchina</taxon>
        <taxon>Tylenchomorpha</taxon>
        <taxon>Tylenchoidea</taxon>
        <taxon>Heteroderidae</taxon>
        <taxon>Heteroderinae</taxon>
        <taxon>Globodera</taxon>
    </lineage>
</organism>
<dbReference type="WBParaSite" id="Gr19_v10_g8536.t1">
    <property type="protein sequence ID" value="Gr19_v10_g8536.t1"/>
    <property type="gene ID" value="Gr19_v10_g8536"/>
</dbReference>
<sequence length="115" mass="13261">MLLLLFWKIFGIWVFAKLDELYINRGNARILYKNTIFLGNDSPKSYDPGLKCLLTGIFAAEGHPSNKKYLFLGDFVDRSRQSLETAVLLLAYKARYPDKFTLLRGNHETSSINRK</sequence>
<proteinExistence type="predicted"/>
<name>A0A914IC67_GLORO</name>
<evidence type="ECO:0000256" key="7">
    <source>
        <dbReference type="ARBA" id="ARBA00047761"/>
    </source>
</evidence>
<dbReference type="GO" id="GO:0005634">
    <property type="term" value="C:nucleus"/>
    <property type="evidence" value="ECO:0007669"/>
    <property type="project" value="TreeGrafter"/>
</dbReference>
<evidence type="ECO:0000256" key="3">
    <source>
        <dbReference type="ARBA" id="ARBA00022723"/>
    </source>
</evidence>
<keyword evidence="4" id="KW-0378">Hydrolase</keyword>
<dbReference type="AlphaFoldDB" id="A0A914IC67"/>
<dbReference type="EC" id="3.1.3.16" evidence="2"/>
<keyword evidence="9" id="KW-0732">Signal</keyword>
<keyword evidence="5" id="KW-0904">Protein phosphatase</keyword>
<evidence type="ECO:0000259" key="10">
    <source>
        <dbReference type="PROSITE" id="PS00125"/>
    </source>
</evidence>
<evidence type="ECO:0000313" key="11">
    <source>
        <dbReference type="Proteomes" id="UP000887572"/>
    </source>
</evidence>
<keyword evidence="3" id="KW-0479">Metal-binding</keyword>
<feature type="domain" description="Serine/threonine specific protein phosphatases" evidence="10">
    <location>
        <begin position="103"/>
        <end position="108"/>
    </location>
</feature>
<dbReference type="PROSITE" id="PS00125">
    <property type="entry name" value="SER_THR_PHOSPHATASE"/>
    <property type="match status" value="1"/>
</dbReference>
<protein>
    <recommendedName>
        <fullName evidence="2">protein-serine/threonine phosphatase</fullName>
        <ecNumber evidence="2">3.1.3.16</ecNumber>
    </recommendedName>
</protein>
<feature type="signal peptide" evidence="9">
    <location>
        <begin position="1"/>
        <end position="16"/>
    </location>
</feature>
<evidence type="ECO:0000256" key="1">
    <source>
        <dbReference type="ARBA" id="ARBA00001936"/>
    </source>
</evidence>
<dbReference type="PRINTS" id="PR00114">
    <property type="entry name" value="STPHPHTASE"/>
</dbReference>
<dbReference type="InterPro" id="IPR006186">
    <property type="entry name" value="Ser/Thr-sp_prot-phosphatase"/>
</dbReference>
<keyword evidence="6" id="KW-0464">Manganese</keyword>
<keyword evidence="11" id="KW-1185">Reference proteome</keyword>
<evidence type="ECO:0000256" key="6">
    <source>
        <dbReference type="ARBA" id="ARBA00023211"/>
    </source>
</evidence>
<dbReference type="Gene3D" id="3.60.21.10">
    <property type="match status" value="1"/>
</dbReference>
<evidence type="ECO:0000256" key="5">
    <source>
        <dbReference type="ARBA" id="ARBA00022912"/>
    </source>
</evidence>
<dbReference type="Proteomes" id="UP000887572">
    <property type="component" value="Unplaced"/>
</dbReference>
<evidence type="ECO:0000256" key="8">
    <source>
        <dbReference type="ARBA" id="ARBA00048336"/>
    </source>
</evidence>
<dbReference type="GO" id="GO:0005737">
    <property type="term" value="C:cytoplasm"/>
    <property type="evidence" value="ECO:0007669"/>
    <property type="project" value="TreeGrafter"/>
</dbReference>
<evidence type="ECO:0000256" key="9">
    <source>
        <dbReference type="SAM" id="SignalP"/>
    </source>
</evidence>
<dbReference type="SUPFAM" id="SSF56300">
    <property type="entry name" value="Metallo-dependent phosphatases"/>
    <property type="match status" value="1"/>
</dbReference>
<accession>A0A914IC67</accession>
<dbReference type="InterPro" id="IPR050341">
    <property type="entry name" value="PP1_catalytic_subunit"/>
</dbReference>
<dbReference type="InterPro" id="IPR004843">
    <property type="entry name" value="Calcineurin-like_PHP"/>
</dbReference>
<reference evidence="12" key="1">
    <citation type="submission" date="2022-11" db="UniProtKB">
        <authorList>
            <consortium name="WormBaseParasite"/>
        </authorList>
    </citation>
    <scope>IDENTIFICATION</scope>
</reference>
<comment type="cofactor">
    <cofactor evidence="1">
        <name>Mn(2+)</name>
        <dbReference type="ChEBI" id="CHEBI:29035"/>
    </cofactor>
</comment>
<evidence type="ECO:0000256" key="4">
    <source>
        <dbReference type="ARBA" id="ARBA00022801"/>
    </source>
</evidence>
<dbReference type="InterPro" id="IPR029052">
    <property type="entry name" value="Metallo-depent_PP-like"/>
</dbReference>
<evidence type="ECO:0000256" key="2">
    <source>
        <dbReference type="ARBA" id="ARBA00013081"/>
    </source>
</evidence>
<dbReference type="PANTHER" id="PTHR11668">
    <property type="entry name" value="SERINE/THREONINE PROTEIN PHOSPHATASE"/>
    <property type="match status" value="1"/>
</dbReference>
<dbReference type="PANTHER" id="PTHR11668:SF300">
    <property type="entry name" value="SERINE_THREONINE-PROTEIN PHOSPHATASE"/>
    <property type="match status" value="1"/>
</dbReference>